<name>X0SR31_9ZZZZ</name>
<dbReference type="AlphaFoldDB" id="X0SR31"/>
<evidence type="ECO:0000313" key="2">
    <source>
        <dbReference type="EMBL" id="GAF83519.1"/>
    </source>
</evidence>
<accession>X0SR31</accession>
<sequence length="170" mass="19975">RKIKFRESFRPFAPCVLREDVNNYFKMRNEEDSPYMLLVADVQEDKRLPPDVPLNSLKGLDKLKVKRSIVPAITHVDYSARIQTVDRQRHPKLHRLMSSFKARTGCPVIINTSFNIRGEPIVCSPEHAYRCFMATNMDVLVIENRLLYKEEQPEAKQHEIDEYKARFEPD</sequence>
<feature type="non-terminal residue" evidence="2">
    <location>
        <position position="1"/>
    </location>
</feature>
<dbReference type="InterPro" id="IPR038152">
    <property type="entry name" value="Carbam_trans_C_sf"/>
</dbReference>
<dbReference type="InterPro" id="IPR051338">
    <property type="entry name" value="NodU/CmcH_Carbamoyltrnsfr"/>
</dbReference>
<dbReference type="Gene3D" id="3.90.870.20">
    <property type="entry name" value="Carbamoyltransferase, C-terminal domain"/>
    <property type="match status" value="1"/>
</dbReference>
<comment type="caution">
    <text evidence="2">The sequence shown here is derived from an EMBL/GenBank/DDBJ whole genome shotgun (WGS) entry which is preliminary data.</text>
</comment>
<proteinExistence type="predicted"/>
<organism evidence="2">
    <name type="scientific">marine sediment metagenome</name>
    <dbReference type="NCBI Taxonomy" id="412755"/>
    <lineage>
        <taxon>unclassified sequences</taxon>
        <taxon>metagenomes</taxon>
        <taxon>ecological metagenomes</taxon>
    </lineage>
</organism>
<feature type="domain" description="Carbamoyltransferase C-terminal" evidence="1">
    <location>
        <begin position="2"/>
        <end position="149"/>
    </location>
</feature>
<dbReference type="InterPro" id="IPR031730">
    <property type="entry name" value="Carbam_trans_C"/>
</dbReference>
<evidence type="ECO:0000259" key="1">
    <source>
        <dbReference type="Pfam" id="PF16861"/>
    </source>
</evidence>
<protein>
    <recommendedName>
        <fullName evidence="1">Carbamoyltransferase C-terminal domain-containing protein</fullName>
    </recommendedName>
</protein>
<reference evidence="2" key="1">
    <citation type="journal article" date="2014" name="Front. Microbiol.">
        <title>High frequency of phylogenetically diverse reductive dehalogenase-homologous genes in deep subseafloor sedimentary metagenomes.</title>
        <authorList>
            <person name="Kawai M."/>
            <person name="Futagami T."/>
            <person name="Toyoda A."/>
            <person name="Takaki Y."/>
            <person name="Nishi S."/>
            <person name="Hori S."/>
            <person name="Arai W."/>
            <person name="Tsubouchi T."/>
            <person name="Morono Y."/>
            <person name="Uchiyama I."/>
            <person name="Ito T."/>
            <person name="Fujiyama A."/>
            <person name="Inagaki F."/>
            <person name="Takami H."/>
        </authorList>
    </citation>
    <scope>NUCLEOTIDE SEQUENCE</scope>
    <source>
        <strain evidence="2">Expedition CK06-06</strain>
    </source>
</reference>
<dbReference type="PANTHER" id="PTHR34847:SF1">
    <property type="entry name" value="NODULATION PROTEIN U"/>
    <property type="match status" value="1"/>
</dbReference>
<dbReference type="Pfam" id="PF16861">
    <property type="entry name" value="Carbam_trans_C"/>
    <property type="match status" value="1"/>
</dbReference>
<gene>
    <name evidence="2" type="ORF">S01H1_04265</name>
</gene>
<dbReference type="EMBL" id="BARS01002263">
    <property type="protein sequence ID" value="GAF83519.1"/>
    <property type="molecule type" value="Genomic_DNA"/>
</dbReference>
<dbReference type="PANTHER" id="PTHR34847">
    <property type="entry name" value="NODULATION PROTEIN U"/>
    <property type="match status" value="1"/>
</dbReference>